<protein>
    <submittedName>
        <fullName evidence="1">Uncharacterized protein</fullName>
    </submittedName>
</protein>
<comment type="caution">
    <text evidence="1">The sequence shown here is derived from an EMBL/GenBank/DDBJ whole genome shotgun (WGS) entry which is preliminary data.</text>
</comment>
<dbReference type="EMBL" id="AEBR01000085">
    <property type="protein sequence ID" value="EFM81988.1"/>
    <property type="molecule type" value="Genomic_DNA"/>
</dbReference>
<name>A0A125W435_ENTFL</name>
<gene>
    <name evidence="1" type="ORF">HMPREF9498_02419</name>
</gene>
<reference evidence="1 2" key="1">
    <citation type="submission" date="2010-07" db="EMBL/GenBank/DDBJ databases">
        <authorList>
            <person name="Sid Ahmed O."/>
        </authorList>
    </citation>
    <scope>NUCLEOTIDE SEQUENCE [LARGE SCALE GENOMIC DNA]</scope>
    <source>
        <strain evidence="1 2">TX4248</strain>
    </source>
</reference>
<organism evidence="1 2">
    <name type="scientific">Enterococcus faecalis TX4248</name>
    <dbReference type="NCBI Taxonomy" id="749495"/>
    <lineage>
        <taxon>Bacteria</taxon>
        <taxon>Bacillati</taxon>
        <taxon>Bacillota</taxon>
        <taxon>Bacilli</taxon>
        <taxon>Lactobacillales</taxon>
        <taxon>Enterococcaceae</taxon>
        <taxon>Enterococcus</taxon>
    </lineage>
</organism>
<dbReference type="Proteomes" id="UP000004846">
    <property type="component" value="Unassembled WGS sequence"/>
</dbReference>
<evidence type="ECO:0000313" key="1">
    <source>
        <dbReference type="EMBL" id="EFM81988.1"/>
    </source>
</evidence>
<proteinExistence type="predicted"/>
<dbReference type="AlphaFoldDB" id="A0A125W435"/>
<dbReference type="HOGENOM" id="CLU_2493019_0_0_9"/>
<sequence>MVETTVFRQLFFRCELALSPNKVLLNSRLKIDNKSLVETCTTINCLPEVNVEKEEIYFINKIPKKVKVIIPLKNRFENTFYAKNIY</sequence>
<evidence type="ECO:0000313" key="2">
    <source>
        <dbReference type="Proteomes" id="UP000004846"/>
    </source>
</evidence>
<accession>A0A125W435</accession>